<evidence type="ECO:0000256" key="9">
    <source>
        <dbReference type="PIRNR" id="PIRNR002869"/>
    </source>
</evidence>
<evidence type="ECO:0000313" key="10">
    <source>
        <dbReference type="EMBL" id="OGD42177.1"/>
    </source>
</evidence>
<dbReference type="EMBL" id="MEZA01000018">
    <property type="protein sequence ID" value="OGD42177.1"/>
    <property type="molecule type" value="Genomic_DNA"/>
</dbReference>
<keyword evidence="2 8" id="KW-1003">Cell membrane</keyword>
<dbReference type="PIRSF" id="PIRSF002869">
    <property type="entry name" value="MviN"/>
    <property type="match status" value="1"/>
</dbReference>
<keyword evidence="6 8" id="KW-1133">Transmembrane helix</keyword>
<feature type="transmembrane region" description="Helical" evidence="8">
    <location>
        <begin position="63"/>
        <end position="81"/>
    </location>
</feature>
<keyword evidence="3 8" id="KW-0812">Transmembrane</keyword>
<feature type="transmembrane region" description="Helical" evidence="8">
    <location>
        <begin position="201"/>
        <end position="225"/>
    </location>
</feature>
<feature type="transmembrane region" description="Helical" evidence="8">
    <location>
        <begin position="143"/>
        <end position="163"/>
    </location>
</feature>
<comment type="caution">
    <text evidence="10">The sequence shown here is derived from an EMBL/GenBank/DDBJ whole genome shotgun (WGS) entry which is preliminary data.</text>
</comment>
<feature type="transmembrane region" description="Helical" evidence="8">
    <location>
        <begin position="356"/>
        <end position="378"/>
    </location>
</feature>
<evidence type="ECO:0000256" key="2">
    <source>
        <dbReference type="ARBA" id="ARBA00022475"/>
    </source>
</evidence>
<keyword evidence="7 8" id="KW-0472">Membrane</keyword>
<feature type="transmembrane region" description="Helical" evidence="8">
    <location>
        <begin position="493"/>
        <end position="515"/>
    </location>
</feature>
<dbReference type="PRINTS" id="PR01806">
    <property type="entry name" value="VIRFACTRMVIN"/>
</dbReference>
<dbReference type="GO" id="GO:0015648">
    <property type="term" value="F:lipid-linked peptidoglycan transporter activity"/>
    <property type="evidence" value="ECO:0007669"/>
    <property type="project" value="UniProtKB-UniRule"/>
</dbReference>
<keyword evidence="8 9" id="KW-0813">Transport</keyword>
<keyword evidence="8 9" id="KW-0961">Cell wall biogenesis/degradation</keyword>
<evidence type="ECO:0000256" key="8">
    <source>
        <dbReference type="HAMAP-Rule" id="MF_02078"/>
    </source>
</evidence>
<feature type="transmembrane region" description="Helical" evidence="8">
    <location>
        <begin position="246"/>
        <end position="275"/>
    </location>
</feature>
<evidence type="ECO:0000256" key="1">
    <source>
        <dbReference type="ARBA" id="ARBA00004651"/>
    </source>
</evidence>
<dbReference type="Proteomes" id="UP000178974">
    <property type="component" value="Unassembled WGS sequence"/>
</dbReference>
<comment type="function">
    <text evidence="8 9">Involved in peptidoglycan biosynthesis. Transports lipid-linked peptidoglycan precursors from the inner to the outer leaflet of the cytoplasmic membrane.</text>
</comment>
<dbReference type="InterPro" id="IPR051050">
    <property type="entry name" value="Lipid_II_flippase_MurJ/MviN"/>
</dbReference>
<dbReference type="GO" id="GO:0008360">
    <property type="term" value="P:regulation of cell shape"/>
    <property type="evidence" value="ECO:0007669"/>
    <property type="project" value="UniProtKB-UniRule"/>
</dbReference>
<feature type="transmembrane region" description="Helical" evidence="8">
    <location>
        <begin position="175"/>
        <end position="195"/>
    </location>
</feature>
<keyword evidence="5 8" id="KW-0573">Peptidoglycan synthesis</keyword>
<evidence type="ECO:0000256" key="3">
    <source>
        <dbReference type="ARBA" id="ARBA00022692"/>
    </source>
</evidence>
<feature type="transmembrane region" description="Helical" evidence="8">
    <location>
        <begin position="16"/>
        <end position="36"/>
    </location>
</feature>
<dbReference type="PANTHER" id="PTHR47019">
    <property type="entry name" value="LIPID II FLIPPASE MURJ"/>
    <property type="match status" value="1"/>
</dbReference>
<dbReference type="GO" id="GO:0071555">
    <property type="term" value="P:cell wall organization"/>
    <property type="evidence" value="ECO:0007669"/>
    <property type="project" value="UniProtKB-UniRule"/>
</dbReference>
<organism evidence="10 11">
    <name type="scientific">Candidatus Azambacteria bacterium RIFOXYD1_FULL_42_11</name>
    <dbReference type="NCBI Taxonomy" id="1797310"/>
    <lineage>
        <taxon>Bacteria</taxon>
        <taxon>Candidatus Azamiibacteriota</taxon>
    </lineage>
</organism>
<dbReference type="GO" id="GO:0009252">
    <property type="term" value="P:peptidoglycan biosynthetic process"/>
    <property type="evidence" value="ECO:0007669"/>
    <property type="project" value="UniProtKB-UniRule"/>
</dbReference>
<accession>A0A1F5CH45</accession>
<reference evidence="10 11" key="1">
    <citation type="journal article" date="2016" name="Nat. Commun.">
        <title>Thousands of microbial genomes shed light on interconnected biogeochemical processes in an aquifer system.</title>
        <authorList>
            <person name="Anantharaman K."/>
            <person name="Brown C.T."/>
            <person name="Hug L.A."/>
            <person name="Sharon I."/>
            <person name="Castelle C.J."/>
            <person name="Probst A.J."/>
            <person name="Thomas B.C."/>
            <person name="Singh A."/>
            <person name="Wilkins M.J."/>
            <person name="Karaoz U."/>
            <person name="Brodie E.L."/>
            <person name="Williams K.H."/>
            <person name="Hubbard S.S."/>
            <person name="Banfield J.F."/>
        </authorList>
    </citation>
    <scope>NUCLEOTIDE SEQUENCE [LARGE SCALE GENOMIC DNA]</scope>
</reference>
<evidence type="ECO:0000313" key="11">
    <source>
        <dbReference type="Proteomes" id="UP000178974"/>
    </source>
</evidence>
<name>A0A1F5CH45_9BACT</name>
<comment type="pathway">
    <text evidence="8">Cell wall biogenesis; peptidoglycan biosynthesis.</text>
</comment>
<comment type="subcellular location">
    <subcellularLocation>
        <location evidence="1 8">Cell membrane</location>
        <topology evidence="1 8">Multi-pass membrane protein</topology>
    </subcellularLocation>
</comment>
<dbReference type="InterPro" id="IPR004268">
    <property type="entry name" value="MurJ"/>
</dbReference>
<feature type="transmembrane region" description="Helical" evidence="8">
    <location>
        <begin position="102"/>
        <end position="123"/>
    </location>
</feature>
<dbReference type="Pfam" id="PF03023">
    <property type="entry name" value="MurJ"/>
    <property type="match status" value="1"/>
</dbReference>
<dbReference type="GO" id="GO:0005886">
    <property type="term" value="C:plasma membrane"/>
    <property type="evidence" value="ECO:0007669"/>
    <property type="project" value="UniProtKB-SubCell"/>
</dbReference>
<dbReference type="PANTHER" id="PTHR47019:SF1">
    <property type="entry name" value="LIPID II FLIPPASE MURJ"/>
    <property type="match status" value="1"/>
</dbReference>
<feature type="transmembrane region" description="Helical" evidence="8">
    <location>
        <begin position="390"/>
        <end position="413"/>
    </location>
</feature>
<evidence type="ECO:0000256" key="5">
    <source>
        <dbReference type="ARBA" id="ARBA00022984"/>
    </source>
</evidence>
<dbReference type="NCBIfam" id="TIGR01695">
    <property type="entry name" value="murJ_mviN"/>
    <property type="match status" value="1"/>
</dbReference>
<feature type="transmembrane region" description="Helical" evidence="8">
    <location>
        <begin position="463"/>
        <end position="481"/>
    </location>
</feature>
<evidence type="ECO:0000256" key="7">
    <source>
        <dbReference type="ARBA" id="ARBA00023136"/>
    </source>
</evidence>
<feature type="transmembrane region" description="Helical" evidence="8">
    <location>
        <begin position="419"/>
        <end position="442"/>
    </location>
</feature>
<dbReference type="AlphaFoldDB" id="A0A1F5CH45"/>
<gene>
    <name evidence="8" type="primary">murJ</name>
    <name evidence="10" type="ORF">A2567_01810</name>
</gene>
<proteinExistence type="inferred from homology"/>
<sequence>MLAILTRFINQKSNKISSAAMIVAFFGLISRLFGLWRDRLLAGQFGAGQELDIYYAAFRIPDLVYNLLIIGAVSSVFIPVFHEYLTKNREDAWKFAGNTLNILFITLIALSAILIFLAPILVYLVAPGFDAAARNLTVNISRILLLSPLLMGISAMAAALLQAFSRFLITSLAPIFYNIGIISGIIFLVPRFGIWGLAYGVILGALFHFLIQVPALFGIGFKFSFGFNFKEVGIIKIIKLWFPRTLGLFAFQINDVIMTAIASLLSSGSITIYNFADNLRWVPIGIVGVAFSTVSFPAMSLAYAQGKKDLFLKRISLATRQAIFIILPISAMLFVFRKEIVMIVLGTGQFSAQDARLTAAILGVFTFGIFASSLRLLFTRAFFAFHNTKTPVFINIFSAAINIILAIVFVWFFKKYTAISPILGLPLAVSIASIVNFAWHWVDLKKHAGDFGISEIKKSAAKILIASAMAVAAAYVGLYLFSRFFETTDFFGLLFRIFFAGLLAGATYLITAILLHSEELLMFNFFGKPEPIPGESLDDQY</sequence>
<comment type="similarity">
    <text evidence="8 9">Belongs to the MurJ/MviN family.</text>
</comment>
<dbReference type="UniPathway" id="UPA00219"/>
<feature type="transmembrane region" description="Helical" evidence="8">
    <location>
        <begin position="315"/>
        <end position="336"/>
    </location>
</feature>
<dbReference type="GO" id="GO:0034204">
    <property type="term" value="P:lipid translocation"/>
    <property type="evidence" value="ECO:0007669"/>
    <property type="project" value="TreeGrafter"/>
</dbReference>
<feature type="transmembrane region" description="Helical" evidence="8">
    <location>
        <begin position="281"/>
        <end position="303"/>
    </location>
</feature>
<evidence type="ECO:0000256" key="6">
    <source>
        <dbReference type="ARBA" id="ARBA00022989"/>
    </source>
</evidence>
<dbReference type="CDD" id="cd13123">
    <property type="entry name" value="MATE_MurJ_like"/>
    <property type="match status" value="1"/>
</dbReference>
<dbReference type="HAMAP" id="MF_02078">
    <property type="entry name" value="MurJ_MviN"/>
    <property type="match status" value="1"/>
</dbReference>
<keyword evidence="4 8" id="KW-0133">Cell shape</keyword>
<evidence type="ECO:0000256" key="4">
    <source>
        <dbReference type="ARBA" id="ARBA00022960"/>
    </source>
</evidence>
<protein>
    <recommendedName>
        <fullName evidence="8">Probable lipid II flippase MurJ</fullName>
    </recommendedName>
</protein>